<evidence type="ECO:0000256" key="2">
    <source>
        <dbReference type="ARBA" id="ARBA00022490"/>
    </source>
</evidence>
<evidence type="ECO:0000313" key="7">
    <source>
        <dbReference type="EMBL" id="SEM81003.1"/>
    </source>
</evidence>
<protein>
    <submittedName>
        <fullName evidence="7">Cu(I)-responsive transcriptional regulator</fullName>
    </submittedName>
</protein>
<sequence>MNIGDVSRRSGLPAKTIRYYEDIGLIRPKRGDNGYRHFAERDLHMLVFLAGARALGFTIDDCRTLLALYEDQGRESAQVKQIAGEHLAQIDDKIAQLRSMRATLDRLVHACAGDHRPDCPILENLAQDASDETADTKERAR</sequence>
<dbReference type="InterPro" id="IPR000551">
    <property type="entry name" value="MerR-type_HTH_dom"/>
</dbReference>
<dbReference type="RefSeq" id="WP_091844021.1">
    <property type="nucleotide sequence ID" value="NZ_FOCM01000001.1"/>
</dbReference>
<dbReference type="InterPro" id="IPR047057">
    <property type="entry name" value="MerR_fam"/>
</dbReference>
<dbReference type="PANTHER" id="PTHR30204:SF94">
    <property type="entry name" value="HEAVY METAL-DEPENDENT TRANSCRIPTIONAL REGULATOR HI_0293-RELATED"/>
    <property type="match status" value="1"/>
</dbReference>
<dbReference type="Gene3D" id="1.10.1660.10">
    <property type="match status" value="1"/>
</dbReference>
<dbReference type="AlphaFoldDB" id="A0A1H8BDV6"/>
<keyword evidence="5" id="KW-0804">Transcription</keyword>
<keyword evidence="8" id="KW-1185">Reference proteome</keyword>
<evidence type="ECO:0000256" key="4">
    <source>
        <dbReference type="ARBA" id="ARBA00023125"/>
    </source>
</evidence>
<organism evidence="7 8">
    <name type="scientific">Palleronia pelagia</name>
    <dbReference type="NCBI Taxonomy" id="387096"/>
    <lineage>
        <taxon>Bacteria</taxon>
        <taxon>Pseudomonadati</taxon>
        <taxon>Pseudomonadota</taxon>
        <taxon>Alphaproteobacteria</taxon>
        <taxon>Rhodobacterales</taxon>
        <taxon>Roseobacteraceae</taxon>
        <taxon>Palleronia</taxon>
    </lineage>
</organism>
<keyword evidence="3" id="KW-0805">Transcription regulation</keyword>
<dbReference type="PROSITE" id="PS50937">
    <property type="entry name" value="HTH_MERR_2"/>
    <property type="match status" value="1"/>
</dbReference>
<evidence type="ECO:0000313" key="8">
    <source>
        <dbReference type="Proteomes" id="UP000199372"/>
    </source>
</evidence>
<dbReference type="GO" id="GO:0003677">
    <property type="term" value="F:DNA binding"/>
    <property type="evidence" value="ECO:0007669"/>
    <property type="project" value="UniProtKB-KW"/>
</dbReference>
<dbReference type="InterPro" id="IPR011789">
    <property type="entry name" value="CueR"/>
</dbReference>
<keyword evidence="4" id="KW-0238">DNA-binding</keyword>
<dbReference type="Proteomes" id="UP000199372">
    <property type="component" value="Unassembled WGS sequence"/>
</dbReference>
<dbReference type="InterPro" id="IPR015358">
    <property type="entry name" value="Tscrpt_reg_MerR_DNA-bd"/>
</dbReference>
<evidence type="ECO:0000256" key="1">
    <source>
        <dbReference type="ARBA" id="ARBA00004496"/>
    </source>
</evidence>
<dbReference type="SUPFAM" id="SSF46955">
    <property type="entry name" value="Putative DNA-binding domain"/>
    <property type="match status" value="1"/>
</dbReference>
<evidence type="ECO:0000256" key="3">
    <source>
        <dbReference type="ARBA" id="ARBA00023015"/>
    </source>
</evidence>
<evidence type="ECO:0000259" key="6">
    <source>
        <dbReference type="PROSITE" id="PS50937"/>
    </source>
</evidence>
<dbReference type="GO" id="GO:0003700">
    <property type="term" value="F:DNA-binding transcription factor activity"/>
    <property type="evidence" value="ECO:0007669"/>
    <property type="project" value="InterPro"/>
</dbReference>
<gene>
    <name evidence="7" type="ORF">SAMN04488011_101556</name>
</gene>
<name>A0A1H8BDV6_9RHOB</name>
<dbReference type="InterPro" id="IPR009061">
    <property type="entry name" value="DNA-bd_dom_put_sf"/>
</dbReference>
<dbReference type="PRINTS" id="PR00040">
    <property type="entry name" value="HTHMERR"/>
</dbReference>
<proteinExistence type="predicted"/>
<dbReference type="Pfam" id="PF00376">
    <property type="entry name" value="MerR"/>
    <property type="match status" value="1"/>
</dbReference>
<dbReference type="SMART" id="SM00422">
    <property type="entry name" value="HTH_MERR"/>
    <property type="match status" value="1"/>
</dbReference>
<evidence type="ECO:0000256" key="5">
    <source>
        <dbReference type="ARBA" id="ARBA00023163"/>
    </source>
</evidence>
<comment type="subcellular location">
    <subcellularLocation>
        <location evidence="1">Cytoplasm</location>
    </subcellularLocation>
</comment>
<dbReference type="GO" id="GO:0005737">
    <property type="term" value="C:cytoplasm"/>
    <property type="evidence" value="ECO:0007669"/>
    <property type="project" value="UniProtKB-SubCell"/>
</dbReference>
<keyword evidence="2" id="KW-0963">Cytoplasm</keyword>
<dbReference type="PANTHER" id="PTHR30204">
    <property type="entry name" value="REDOX-CYCLING DRUG-SENSING TRANSCRIPTIONAL ACTIVATOR SOXR"/>
    <property type="match status" value="1"/>
</dbReference>
<accession>A0A1H8BDV6</accession>
<dbReference type="EMBL" id="FOCM01000001">
    <property type="protein sequence ID" value="SEM81003.1"/>
    <property type="molecule type" value="Genomic_DNA"/>
</dbReference>
<dbReference type="Pfam" id="PF09278">
    <property type="entry name" value="MerR-DNA-bind"/>
    <property type="match status" value="1"/>
</dbReference>
<dbReference type="OrthoDB" id="9802944at2"/>
<feature type="domain" description="HTH merR-type" evidence="6">
    <location>
        <begin position="1"/>
        <end position="68"/>
    </location>
</feature>
<dbReference type="GO" id="GO:0045893">
    <property type="term" value="P:positive regulation of DNA-templated transcription"/>
    <property type="evidence" value="ECO:0007669"/>
    <property type="project" value="InterPro"/>
</dbReference>
<dbReference type="NCBIfam" id="TIGR02044">
    <property type="entry name" value="CueR"/>
    <property type="match status" value="1"/>
</dbReference>
<dbReference type="GO" id="GO:0005507">
    <property type="term" value="F:copper ion binding"/>
    <property type="evidence" value="ECO:0007669"/>
    <property type="project" value="InterPro"/>
</dbReference>
<reference evidence="8" key="1">
    <citation type="submission" date="2016-10" db="EMBL/GenBank/DDBJ databases">
        <authorList>
            <person name="Varghese N."/>
            <person name="Submissions S."/>
        </authorList>
    </citation>
    <scope>NUCLEOTIDE SEQUENCE [LARGE SCALE GENOMIC DNA]</scope>
    <source>
        <strain evidence="8">DSM 26893</strain>
    </source>
</reference>